<dbReference type="Proteomes" id="UP000214566">
    <property type="component" value="Unassembled WGS sequence"/>
</dbReference>
<dbReference type="InterPro" id="IPR035956">
    <property type="entry name" value="RimP_N_sf"/>
</dbReference>
<feature type="domain" description="Ribosome maturation factor RimP N-terminal" evidence="5">
    <location>
        <begin position="18"/>
        <end position="86"/>
    </location>
</feature>
<keyword evidence="8" id="KW-1185">Reference proteome</keyword>
<dbReference type="GO" id="GO:0000028">
    <property type="term" value="P:ribosomal small subunit assembly"/>
    <property type="evidence" value="ECO:0007669"/>
    <property type="project" value="TreeGrafter"/>
</dbReference>
<dbReference type="Gene3D" id="3.30.300.70">
    <property type="entry name" value="RimP-like superfamily, N-terminal"/>
    <property type="match status" value="1"/>
</dbReference>
<feature type="domain" description="Ribosome maturation factor RimP C-terminal" evidence="6">
    <location>
        <begin position="89"/>
        <end position="122"/>
    </location>
</feature>
<dbReference type="GO" id="GO:0006412">
    <property type="term" value="P:translation"/>
    <property type="evidence" value="ECO:0007669"/>
    <property type="project" value="TreeGrafter"/>
</dbReference>
<comment type="function">
    <text evidence="3">Required for maturation of 30S ribosomal subunits.</text>
</comment>
<dbReference type="Pfam" id="PF02576">
    <property type="entry name" value="RimP_N"/>
    <property type="match status" value="1"/>
</dbReference>
<accession>A0A238D8L6</accession>
<comment type="similarity">
    <text evidence="3">Belongs to the RimP family.</text>
</comment>
<dbReference type="CDD" id="cd01734">
    <property type="entry name" value="YlxS_C"/>
    <property type="match status" value="1"/>
</dbReference>
<keyword evidence="1 3" id="KW-0963">Cytoplasm</keyword>
<organism evidence="7 8">
    <name type="scientific">Thiomonas delicata</name>
    <name type="common">Thiomonas cuprina</name>
    <dbReference type="NCBI Taxonomy" id="364030"/>
    <lineage>
        <taxon>Bacteria</taxon>
        <taxon>Pseudomonadati</taxon>
        <taxon>Pseudomonadota</taxon>
        <taxon>Betaproteobacteria</taxon>
        <taxon>Burkholderiales</taxon>
        <taxon>Thiomonas</taxon>
    </lineage>
</organism>
<dbReference type="HAMAP" id="MF_01077">
    <property type="entry name" value="RimP"/>
    <property type="match status" value="1"/>
</dbReference>
<evidence type="ECO:0000313" key="7">
    <source>
        <dbReference type="EMBL" id="SBP89646.1"/>
    </source>
</evidence>
<evidence type="ECO:0000256" key="1">
    <source>
        <dbReference type="ARBA" id="ARBA00022490"/>
    </source>
</evidence>
<evidence type="ECO:0000256" key="2">
    <source>
        <dbReference type="ARBA" id="ARBA00022517"/>
    </source>
</evidence>
<evidence type="ECO:0000256" key="4">
    <source>
        <dbReference type="SAM" id="MobiDB-lite"/>
    </source>
</evidence>
<dbReference type="InterPro" id="IPR028998">
    <property type="entry name" value="RimP_C"/>
</dbReference>
<feature type="region of interest" description="Disordered" evidence="4">
    <location>
        <begin position="151"/>
        <end position="179"/>
    </location>
</feature>
<dbReference type="InterPro" id="IPR028989">
    <property type="entry name" value="RimP_N"/>
</dbReference>
<sequence>MEQIGVQGGSGMQKSAVIETTVQGMGYAFVEAVWASAGLLRVTIDRVDGDAITVDDCERVTRQLQYALEVEGLDYKRLEVSSPGVDRLLRLPDDWVRFAGLEVEVTLRTPFQGRKKYRGVLQGPPGDAAQAEPQTYVIVWDDALLAAAAKPGGKKSGGARSASSKSAKSVAKPAVSADAAGDVHELRFSMAEVREVRLVPVLDFRGRKS</sequence>
<dbReference type="SUPFAM" id="SSF75420">
    <property type="entry name" value="YhbC-like, N-terminal domain"/>
    <property type="match status" value="1"/>
</dbReference>
<name>A0A238D8L6_THIDL</name>
<reference evidence="7 8" key="1">
    <citation type="submission" date="2016-06" db="EMBL/GenBank/DDBJ databases">
        <authorList>
            <person name="Kjaerup R.B."/>
            <person name="Dalgaard T.S."/>
            <person name="Juul-Madsen H.R."/>
        </authorList>
    </citation>
    <scope>NUCLEOTIDE SEQUENCE [LARGE SCALE GENOMIC DNA]</scope>
    <source>
        <strain evidence="7 8">DSM 16361</strain>
    </source>
</reference>
<dbReference type="AlphaFoldDB" id="A0A238D8L6"/>
<evidence type="ECO:0000256" key="3">
    <source>
        <dbReference type="HAMAP-Rule" id="MF_01077"/>
    </source>
</evidence>
<proteinExistence type="inferred from homology"/>
<dbReference type="InterPro" id="IPR036847">
    <property type="entry name" value="RimP_C_sf"/>
</dbReference>
<dbReference type="GO" id="GO:0005829">
    <property type="term" value="C:cytosol"/>
    <property type="evidence" value="ECO:0007669"/>
    <property type="project" value="TreeGrafter"/>
</dbReference>
<dbReference type="SUPFAM" id="SSF74942">
    <property type="entry name" value="YhbC-like, C-terminal domain"/>
    <property type="match status" value="1"/>
</dbReference>
<dbReference type="PANTHER" id="PTHR33867:SF1">
    <property type="entry name" value="RIBOSOME MATURATION FACTOR RIMP"/>
    <property type="match status" value="1"/>
</dbReference>
<dbReference type="EMBL" id="FLMQ01000057">
    <property type="protein sequence ID" value="SBP89646.1"/>
    <property type="molecule type" value="Genomic_DNA"/>
</dbReference>
<evidence type="ECO:0000259" key="5">
    <source>
        <dbReference type="Pfam" id="PF02576"/>
    </source>
</evidence>
<evidence type="ECO:0000313" key="8">
    <source>
        <dbReference type="Proteomes" id="UP000214566"/>
    </source>
</evidence>
<comment type="subcellular location">
    <subcellularLocation>
        <location evidence="3">Cytoplasm</location>
    </subcellularLocation>
</comment>
<dbReference type="InterPro" id="IPR003728">
    <property type="entry name" value="Ribosome_maturation_RimP"/>
</dbReference>
<feature type="compositionally biased region" description="Low complexity" evidence="4">
    <location>
        <begin position="158"/>
        <end position="179"/>
    </location>
</feature>
<dbReference type="Pfam" id="PF17384">
    <property type="entry name" value="DUF150_C"/>
    <property type="match status" value="1"/>
</dbReference>
<evidence type="ECO:0000259" key="6">
    <source>
        <dbReference type="Pfam" id="PF17384"/>
    </source>
</evidence>
<dbReference type="PANTHER" id="PTHR33867">
    <property type="entry name" value="RIBOSOME MATURATION FACTOR RIMP"/>
    <property type="match status" value="1"/>
</dbReference>
<gene>
    <name evidence="3 7" type="primary">rimP</name>
    <name evidence="7" type="ORF">THIARS_80170</name>
</gene>
<keyword evidence="2 3" id="KW-0690">Ribosome biogenesis</keyword>
<protein>
    <recommendedName>
        <fullName evidence="3">Ribosome maturation factor RimP</fullName>
    </recommendedName>
</protein>